<gene>
    <name evidence="1" type="ORF">DAPPUDRAFT_345871</name>
</gene>
<dbReference type="KEGG" id="dpx:DAPPUDRAFT_345871"/>
<accession>E9I7M1</accession>
<proteinExistence type="predicted"/>
<dbReference type="EMBL" id="GL737327">
    <property type="protein sequence ID" value="EFX60009.1"/>
    <property type="molecule type" value="Genomic_DNA"/>
</dbReference>
<reference evidence="1 2" key="1">
    <citation type="journal article" date="2011" name="Science">
        <title>The ecoresponsive genome of Daphnia pulex.</title>
        <authorList>
            <person name="Colbourne J.K."/>
            <person name="Pfrender M.E."/>
            <person name="Gilbert D."/>
            <person name="Thomas W.K."/>
            <person name="Tucker A."/>
            <person name="Oakley T.H."/>
            <person name="Tokishita S."/>
            <person name="Aerts A."/>
            <person name="Arnold G.J."/>
            <person name="Basu M.K."/>
            <person name="Bauer D.J."/>
            <person name="Caceres C.E."/>
            <person name="Carmel L."/>
            <person name="Casola C."/>
            <person name="Choi J.H."/>
            <person name="Detter J.C."/>
            <person name="Dong Q."/>
            <person name="Dusheyko S."/>
            <person name="Eads B.D."/>
            <person name="Frohlich T."/>
            <person name="Geiler-Samerotte K.A."/>
            <person name="Gerlach D."/>
            <person name="Hatcher P."/>
            <person name="Jogdeo S."/>
            <person name="Krijgsveld J."/>
            <person name="Kriventseva E.V."/>
            <person name="Kultz D."/>
            <person name="Laforsch C."/>
            <person name="Lindquist E."/>
            <person name="Lopez J."/>
            <person name="Manak J.R."/>
            <person name="Muller J."/>
            <person name="Pangilinan J."/>
            <person name="Patwardhan R.P."/>
            <person name="Pitluck S."/>
            <person name="Pritham E.J."/>
            <person name="Rechtsteiner A."/>
            <person name="Rho M."/>
            <person name="Rogozin I.B."/>
            <person name="Sakarya O."/>
            <person name="Salamov A."/>
            <person name="Schaack S."/>
            <person name="Shapiro H."/>
            <person name="Shiga Y."/>
            <person name="Skalitzky C."/>
            <person name="Smith Z."/>
            <person name="Souvorov A."/>
            <person name="Sung W."/>
            <person name="Tang Z."/>
            <person name="Tsuchiya D."/>
            <person name="Tu H."/>
            <person name="Vos H."/>
            <person name="Wang M."/>
            <person name="Wolf Y.I."/>
            <person name="Yamagata H."/>
            <person name="Yamada T."/>
            <person name="Ye Y."/>
            <person name="Shaw J.R."/>
            <person name="Andrews J."/>
            <person name="Crease T.J."/>
            <person name="Tang H."/>
            <person name="Lucas S.M."/>
            <person name="Robertson H.M."/>
            <person name="Bork P."/>
            <person name="Koonin E.V."/>
            <person name="Zdobnov E.M."/>
            <person name="Grigoriev I.V."/>
            <person name="Lynch M."/>
            <person name="Boore J.L."/>
        </authorList>
    </citation>
    <scope>NUCLEOTIDE SEQUENCE [LARGE SCALE GENOMIC DNA]</scope>
</reference>
<dbReference type="OrthoDB" id="10543878at2759"/>
<dbReference type="AlphaFoldDB" id="E9I7M1"/>
<name>E9I7M1_DAPPU</name>
<keyword evidence="2" id="KW-1185">Reference proteome</keyword>
<protein>
    <submittedName>
        <fullName evidence="1">Uncharacterized protein</fullName>
    </submittedName>
</protein>
<feature type="non-terminal residue" evidence="1">
    <location>
        <position position="138"/>
    </location>
</feature>
<evidence type="ECO:0000313" key="2">
    <source>
        <dbReference type="Proteomes" id="UP000000305"/>
    </source>
</evidence>
<dbReference type="eggNOG" id="ENOG502SWJG">
    <property type="taxonomic scope" value="Eukaryota"/>
</dbReference>
<sequence length="138" mass="15674">MSLLHKEFPQFKDARFRVDEDSNEGSILDTGEIVLGSRDTARQAWKALRDSSDPVVKDVVSRTHDAVKINGYGKPTPTAPFPVLLEIIFLLPGKRAHEFRRTCAKYIARLLSGDLSLIPEIEARFDNSTPEERDFFRN</sequence>
<organism evidence="1 2">
    <name type="scientific">Daphnia pulex</name>
    <name type="common">Water flea</name>
    <dbReference type="NCBI Taxonomy" id="6669"/>
    <lineage>
        <taxon>Eukaryota</taxon>
        <taxon>Metazoa</taxon>
        <taxon>Ecdysozoa</taxon>
        <taxon>Arthropoda</taxon>
        <taxon>Crustacea</taxon>
        <taxon>Branchiopoda</taxon>
        <taxon>Diplostraca</taxon>
        <taxon>Cladocera</taxon>
        <taxon>Anomopoda</taxon>
        <taxon>Daphniidae</taxon>
        <taxon>Daphnia</taxon>
    </lineage>
</organism>
<dbReference type="Proteomes" id="UP000000305">
    <property type="component" value="Unassembled WGS sequence"/>
</dbReference>
<dbReference type="HOGENOM" id="CLU_1860189_0_0_1"/>
<dbReference type="InParanoid" id="E9I7M1"/>
<evidence type="ECO:0000313" key="1">
    <source>
        <dbReference type="EMBL" id="EFX60009.1"/>
    </source>
</evidence>